<reference evidence="3 4" key="1">
    <citation type="journal article" date="2015" name="Genome Biol. Evol.">
        <title>The genome of winter moth (Operophtera brumata) provides a genomic perspective on sexual dimorphism and phenology.</title>
        <authorList>
            <person name="Derks M.F."/>
            <person name="Smit S."/>
            <person name="Salis L."/>
            <person name="Schijlen E."/>
            <person name="Bossers A."/>
            <person name="Mateman C."/>
            <person name="Pijl A.S."/>
            <person name="de Ridder D."/>
            <person name="Groenen M.A."/>
            <person name="Visser M.E."/>
            <person name="Megens H.J."/>
        </authorList>
    </citation>
    <scope>NUCLEOTIDE SEQUENCE [LARGE SCALE GENOMIC DNA]</scope>
    <source>
        <strain evidence="3">WM2013NL</strain>
        <tissue evidence="3">Head and thorax</tissue>
    </source>
</reference>
<keyword evidence="3" id="KW-0378">Hydrolase</keyword>
<dbReference type="InterPro" id="IPR027417">
    <property type="entry name" value="P-loop_NTPase"/>
</dbReference>
<keyword evidence="1" id="KW-0963">Cytoplasm</keyword>
<feature type="domain" description="Helicase ATP-binding" evidence="2">
    <location>
        <begin position="1"/>
        <end position="124"/>
    </location>
</feature>
<keyword evidence="3" id="KW-0347">Helicase</keyword>
<dbReference type="InterPro" id="IPR007502">
    <property type="entry name" value="Helicase-assoc_dom"/>
</dbReference>
<gene>
    <name evidence="3" type="ORF">OBRU01_23346</name>
</gene>
<keyword evidence="3" id="KW-0547">Nucleotide-binding</keyword>
<feature type="non-terminal residue" evidence="3">
    <location>
        <position position="1"/>
    </location>
</feature>
<name>A0A0L7KNW5_OPEBR</name>
<dbReference type="PANTHER" id="PTHR18934">
    <property type="entry name" value="ATP-DEPENDENT RNA HELICASE"/>
    <property type="match status" value="1"/>
</dbReference>
<dbReference type="PANTHER" id="PTHR18934:SF113">
    <property type="entry name" value="ATP-DEPENDENT RNA HELICASE TDRD9"/>
    <property type="match status" value="1"/>
</dbReference>
<evidence type="ECO:0000256" key="1">
    <source>
        <dbReference type="ARBA" id="ARBA00022490"/>
    </source>
</evidence>
<keyword evidence="3" id="KW-0067">ATP-binding</keyword>
<comment type="caution">
    <text evidence="3">The sequence shown here is derived from an EMBL/GenBank/DDBJ whole genome shotgun (WGS) entry which is preliminary data.</text>
</comment>
<sequence length="510" mass="57019">TQPRRIAAISIAKRVAQERGWDVGGLVGYQVGLDNKTSADTRISYVTTGVLLQKLVGSKTMNEYTHIILDEVHERGQEMDFLLLVVKKLLYTVSPNVKVVLMSATIRANIFTEYFLISTPQGLQSSECIQIEKTNQMFMILQNCTPKGNEPCIMPEMNHLVVKLVNAFETIDQKEDNYTDRSEADLPSVLIFLPGIYEIEELFMCLTNESLRQKLAGAECARYKWWVLPLHSTITADEQVRVFQRAPPGLIDYCLMKTLVADDQTNFTSLQLSWAAKANCEQRAGRAGRVRDGRVYRLVNDKFYNSLPDEGTPEIKRCPLERLVLLAKMLEMGPPSDILALALDPPDMSNIHRTLLVLKEIGALKKMMDDEWVPNDGEITYLGRVMAKLPLDVKVSKLIMLGYIYGCLEESIIMGVEPPPPAKLLQAARQQRGAVGEPVLRASALPARDGRPGARAEAAPVAGGHRARQGQVYLKNFPDNQPREVYAAAIRNVIAHQISDEPRVIFDTNS</sequence>
<dbReference type="PROSITE" id="PS51192">
    <property type="entry name" value="HELICASE_ATP_BIND_1"/>
    <property type="match status" value="1"/>
</dbReference>
<dbReference type="GO" id="GO:0003723">
    <property type="term" value="F:RNA binding"/>
    <property type="evidence" value="ECO:0007669"/>
    <property type="project" value="TreeGrafter"/>
</dbReference>
<dbReference type="AlphaFoldDB" id="A0A0L7KNW5"/>
<evidence type="ECO:0000259" key="2">
    <source>
        <dbReference type="PROSITE" id="PS51192"/>
    </source>
</evidence>
<dbReference type="Gene3D" id="1.20.120.1080">
    <property type="match status" value="1"/>
</dbReference>
<dbReference type="EMBL" id="JTDY01007691">
    <property type="protein sequence ID" value="KOB65008.1"/>
    <property type="molecule type" value="Genomic_DNA"/>
</dbReference>
<dbReference type="Gene3D" id="3.40.50.300">
    <property type="entry name" value="P-loop containing nucleotide triphosphate hydrolases"/>
    <property type="match status" value="3"/>
</dbReference>
<protein>
    <submittedName>
        <fullName evidence="3">Putative ATP-dependent RNA helicase</fullName>
    </submittedName>
</protein>
<keyword evidence="4" id="KW-1185">Reference proteome</keyword>
<dbReference type="InterPro" id="IPR014001">
    <property type="entry name" value="Helicase_ATP-bd"/>
</dbReference>
<proteinExistence type="predicted"/>
<dbReference type="STRING" id="104452.A0A0L7KNW5"/>
<organism evidence="3 4">
    <name type="scientific">Operophtera brumata</name>
    <name type="common">Winter moth</name>
    <name type="synonym">Phalaena brumata</name>
    <dbReference type="NCBI Taxonomy" id="104452"/>
    <lineage>
        <taxon>Eukaryota</taxon>
        <taxon>Metazoa</taxon>
        <taxon>Ecdysozoa</taxon>
        <taxon>Arthropoda</taxon>
        <taxon>Hexapoda</taxon>
        <taxon>Insecta</taxon>
        <taxon>Pterygota</taxon>
        <taxon>Neoptera</taxon>
        <taxon>Endopterygota</taxon>
        <taxon>Lepidoptera</taxon>
        <taxon>Glossata</taxon>
        <taxon>Ditrysia</taxon>
        <taxon>Geometroidea</taxon>
        <taxon>Geometridae</taxon>
        <taxon>Larentiinae</taxon>
        <taxon>Operophtera</taxon>
    </lineage>
</organism>
<dbReference type="GO" id="GO:0004386">
    <property type="term" value="F:helicase activity"/>
    <property type="evidence" value="ECO:0007669"/>
    <property type="project" value="UniProtKB-KW"/>
</dbReference>
<dbReference type="SMART" id="SM00847">
    <property type="entry name" value="HA2"/>
    <property type="match status" value="1"/>
</dbReference>
<dbReference type="SUPFAM" id="SSF52540">
    <property type="entry name" value="P-loop containing nucleoside triphosphate hydrolases"/>
    <property type="match status" value="1"/>
</dbReference>
<evidence type="ECO:0000313" key="3">
    <source>
        <dbReference type="EMBL" id="KOB65008.1"/>
    </source>
</evidence>
<accession>A0A0L7KNW5</accession>
<evidence type="ECO:0000313" key="4">
    <source>
        <dbReference type="Proteomes" id="UP000037510"/>
    </source>
</evidence>
<dbReference type="Proteomes" id="UP000037510">
    <property type="component" value="Unassembled WGS sequence"/>
</dbReference>
<dbReference type="CDD" id="cd18791">
    <property type="entry name" value="SF2_C_RHA"/>
    <property type="match status" value="1"/>
</dbReference>
<feature type="non-terminal residue" evidence="3">
    <location>
        <position position="510"/>
    </location>
</feature>